<reference evidence="3 4" key="1">
    <citation type="journal article" date="2011" name="Proc. Natl. Acad. Sci. U.S.A.">
        <title>Evolutionary erosion of yeast sex chromosomes by mating-type switching accidents.</title>
        <authorList>
            <person name="Gordon J.L."/>
            <person name="Armisen D."/>
            <person name="Proux-Wera E."/>
            <person name="Oheigeartaigh S.S."/>
            <person name="Byrne K.P."/>
            <person name="Wolfe K.H."/>
        </authorList>
    </citation>
    <scope>NUCLEOTIDE SEQUENCE [LARGE SCALE GENOMIC DNA]</scope>
    <source>
        <strain evidence="4">ATCC 10597 / BCRC 20456 / CBS 421 / NBRC 0211 / NRRL Y-12639</strain>
    </source>
</reference>
<dbReference type="GeneID" id="11499172"/>
<keyword evidence="4" id="KW-1185">Reference proteome</keyword>
<dbReference type="KEGG" id="ndi:NDAI_0F01140"/>
<dbReference type="RefSeq" id="XP_003670676.1">
    <property type="nucleotide sequence ID" value="XM_003670628.1"/>
</dbReference>
<accession>G0WCC2</accession>
<dbReference type="EMBL" id="HE580272">
    <property type="protein sequence ID" value="CCD25433.1"/>
    <property type="molecule type" value="Genomic_DNA"/>
</dbReference>
<proteinExistence type="predicted"/>
<protein>
    <submittedName>
        <fullName evidence="3">Uncharacterized protein</fullName>
    </submittedName>
</protein>
<name>G0WCC2_NAUDC</name>
<evidence type="ECO:0000313" key="4">
    <source>
        <dbReference type="Proteomes" id="UP000000689"/>
    </source>
</evidence>
<feature type="chain" id="PRO_5003410889" evidence="2">
    <location>
        <begin position="20"/>
        <end position="305"/>
    </location>
</feature>
<evidence type="ECO:0000256" key="2">
    <source>
        <dbReference type="SAM" id="SignalP"/>
    </source>
</evidence>
<keyword evidence="2" id="KW-0732">Signal</keyword>
<evidence type="ECO:0000313" key="3">
    <source>
        <dbReference type="EMBL" id="CCD25433.1"/>
    </source>
</evidence>
<feature type="transmembrane region" description="Helical" evidence="1">
    <location>
        <begin position="267"/>
        <end position="300"/>
    </location>
</feature>
<organism evidence="3 4">
    <name type="scientific">Naumovozyma dairenensis (strain ATCC 10597 / BCRC 20456 / CBS 421 / NBRC 0211 / NRRL Y-12639)</name>
    <name type="common">Saccharomyces dairenensis</name>
    <dbReference type="NCBI Taxonomy" id="1071378"/>
    <lineage>
        <taxon>Eukaryota</taxon>
        <taxon>Fungi</taxon>
        <taxon>Dikarya</taxon>
        <taxon>Ascomycota</taxon>
        <taxon>Saccharomycotina</taxon>
        <taxon>Saccharomycetes</taxon>
        <taxon>Saccharomycetales</taxon>
        <taxon>Saccharomycetaceae</taxon>
        <taxon>Naumovozyma</taxon>
    </lineage>
</organism>
<dbReference type="Proteomes" id="UP000000689">
    <property type="component" value="Chromosome 6"/>
</dbReference>
<gene>
    <name evidence="3" type="primary">NDAI0F01140</name>
    <name evidence="3" type="ordered locus">NDAI_0F01140</name>
</gene>
<keyword evidence="1" id="KW-0812">Transmembrane</keyword>
<dbReference type="HOGENOM" id="CLU_912439_0_0_1"/>
<evidence type="ECO:0000256" key="1">
    <source>
        <dbReference type="SAM" id="Phobius"/>
    </source>
</evidence>
<dbReference type="AlphaFoldDB" id="G0WCC2"/>
<sequence length="305" mass="34525">MQLLFFILTILNVQNICLGDLLPVVDTLSLNDTTQRTYSFKTVERICNRLELSQGSDSKTLFAFKLATIINGNGTWDMKETLPIVKEINENFEHLLVLESMNPQKNNIAVRLQKGTIIMMTDIKELAGKYDDLLIMWRHKIFINKGFKLAILRYLNHNLGKMVYLKYSVLQGSSEGSVNAGYRILRHSDLALKAAIKTIEMVQNNTLLGLIRIIGYRFDELPAVEEEDALVDGIVEIVQNNVVKGKADPPELKFLIKGLKTITQGMVFLVLCVTIANVFCSVVFILTISVAVVVWIIIFWRMLNS</sequence>
<keyword evidence="1" id="KW-0472">Membrane</keyword>
<feature type="signal peptide" evidence="2">
    <location>
        <begin position="1"/>
        <end position="19"/>
    </location>
</feature>
<keyword evidence="1" id="KW-1133">Transmembrane helix</keyword>